<name>A0A6B1FW11_9CHLR</name>
<keyword evidence="1" id="KW-0472">Membrane</keyword>
<dbReference type="PANTHER" id="PTHR39419">
    <property type="entry name" value="SLL0814 PROTEIN"/>
    <property type="match status" value="1"/>
</dbReference>
<accession>A0A6B1FW11</accession>
<feature type="transmembrane region" description="Helical" evidence="1">
    <location>
        <begin position="258"/>
        <end position="278"/>
    </location>
</feature>
<feature type="transmembrane region" description="Helical" evidence="1">
    <location>
        <begin position="151"/>
        <end position="172"/>
    </location>
</feature>
<dbReference type="EMBL" id="VYDA01000225">
    <property type="protein sequence ID" value="MYH61313.1"/>
    <property type="molecule type" value="Genomic_DNA"/>
</dbReference>
<dbReference type="PANTHER" id="PTHR39419:SF1">
    <property type="entry name" value="SLL0814 PROTEIN"/>
    <property type="match status" value="1"/>
</dbReference>
<dbReference type="AlphaFoldDB" id="A0A6B1FW11"/>
<evidence type="ECO:0000256" key="1">
    <source>
        <dbReference type="SAM" id="Phobius"/>
    </source>
</evidence>
<proteinExistence type="predicted"/>
<feature type="transmembrane region" description="Helical" evidence="1">
    <location>
        <begin position="284"/>
        <end position="303"/>
    </location>
</feature>
<dbReference type="InterPro" id="IPR007354">
    <property type="entry name" value="CruF-like"/>
</dbReference>
<sequence>MFVVQAASGYAAWGGRTLPMSLRLPVLSGNTLAACHIKFVRLSTELRSQLSLGSRVLLGLWLLLMILIPHILPLADRSTFLLALTLSIVLQVCLVLSLLVHALSLRSTVASLTWILAFTWLAEFIGHRSGLPFGRYSYTDALGPHIGGVPMQVPAAWLMMLPPAWAVGTAICSKRHTTDDASKWRQFAAYSVVSGLAFTAWDLFLDPQMVAWGVWLWERPGIYFGVPAINFFGWALTAFIVLFGLSRAFDSSALPTEALLLVYTTVWVLNSLGLGLFFDQPGAAAAGFVGMGVFVVLAWRQVLFSHQ</sequence>
<organism evidence="2">
    <name type="scientific">Caldilineaceae bacterium SB0675_bin_29</name>
    <dbReference type="NCBI Taxonomy" id="2605266"/>
    <lineage>
        <taxon>Bacteria</taxon>
        <taxon>Bacillati</taxon>
        <taxon>Chloroflexota</taxon>
        <taxon>Caldilineae</taxon>
        <taxon>Caldilineales</taxon>
        <taxon>Caldilineaceae</taxon>
    </lineage>
</organism>
<feature type="transmembrane region" description="Helical" evidence="1">
    <location>
        <begin position="184"/>
        <end position="201"/>
    </location>
</feature>
<feature type="transmembrane region" description="Helical" evidence="1">
    <location>
        <begin position="112"/>
        <end position="131"/>
    </location>
</feature>
<gene>
    <name evidence="2" type="ORF">F4148_05995</name>
</gene>
<keyword evidence="1" id="KW-1133">Transmembrane helix</keyword>
<comment type="caution">
    <text evidence="2">The sequence shown here is derived from an EMBL/GenBank/DDBJ whole genome shotgun (WGS) entry which is preliminary data.</text>
</comment>
<dbReference type="Pfam" id="PF04240">
    <property type="entry name" value="Caroten_synth"/>
    <property type="match status" value="1"/>
</dbReference>
<feature type="transmembrane region" description="Helical" evidence="1">
    <location>
        <begin position="221"/>
        <end position="246"/>
    </location>
</feature>
<feature type="transmembrane region" description="Helical" evidence="1">
    <location>
        <begin position="52"/>
        <end position="72"/>
    </location>
</feature>
<reference evidence="2" key="1">
    <citation type="submission" date="2019-09" db="EMBL/GenBank/DDBJ databases">
        <title>Characterisation of the sponge microbiome using genome-centric metagenomics.</title>
        <authorList>
            <person name="Engelberts J.P."/>
            <person name="Robbins S.J."/>
            <person name="De Goeij J.M."/>
            <person name="Aranda M."/>
            <person name="Bell S.C."/>
            <person name="Webster N.S."/>
        </authorList>
    </citation>
    <scope>NUCLEOTIDE SEQUENCE</scope>
    <source>
        <strain evidence="2">SB0675_bin_29</strain>
    </source>
</reference>
<keyword evidence="1" id="KW-0812">Transmembrane</keyword>
<protein>
    <submittedName>
        <fullName evidence="2">Carotenoid biosynthesis protein</fullName>
    </submittedName>
</protein>
<evidence type="ECO:0000313" key="2">
    <source>
        <dbReference type="EMBL" id="MYH61313.1"/>
    </source>
</evidence>
<feature type="transmembrane region" description="Helical" evidence="1">
    <location>
        <begin position="78"/>
        <end position="100"/>
    </location>
</feature>